<reference evidence="4 5" key="1">
    <citation type="submission" date="2018-08" db="EMBL/GenBank/DDBJ databases">
        <title>Salinimonas sediminis sp. nov., a piezophilic bacterium isolated from a deep-sea sediment sample from the New Britain Trench.</title>
        <authorList>
            <person name="Cao J."/>
        </authorList>
    </citation>
    <scope>NUCLEOTIDE SEQUENCE [LARGE SCALE GENOMIC DNA]</scope>
    <source>
        <strain evidence="4 5">N102</strain>
    </source>
</reference>
<evidence type="ECO:0000313" key="5">
    <source>
        <dbReference type="Proteomes" id="UP000262073"/>
    </source>
</evidence>
<dbReference type="Pfam" id="PF13505">
    <property type="entry name" value="OMP_b-brl"/>
    <property type="match status" value="1"/>
</dbReference>
<dbReference type="OrthoDB" id="6384087at2"/>
<evidence type="ECO:0000313" key="4">
    <source>
        <dbReference type="EMBL" id="AXR04997.1"/>
    </source>
</evidence>
<evidence type="ECO:0000259" key="3">
    <source>
        <dbReference type="Pfam" id="PF13505"/>
    </source>
</evidence>
<dbReference type="AlphaFoldDB" id="A0A346NHJ0"/>
<accession>A0A346NHJ0</accession>
<dbReference type="RefSeq" id="WP_117314989.1">
    <property type="nucleotide sequence ID" value="NZ_CP031769.1"/>
</dbReference>
<keyword evidence="1 2" id="KW-0732">Signal</keyword>
<feature type="chain" id="PRO_5016608953" description="Outer membrane protein beta-barrel domain-containing protein" evidence="2">
    <location>
        <begin position="23"/>
        <end position="180"/>
    </location>
</feature>
<dbReference type="InterPro" id="IPR011250">
    <property type="entry name" value="OMP/PagP_B-barrel"/>
</dbReference>
<sequence>MRKSFTILSALAVGSLSFQALADSPNWRYVEGGYANYDTDYEDFDGLTISSKYLLENNIFLNAEYTNVSEDDFDINTTTLGGGYRFVLNGMTDAYVGANFERIDTDGGDENGYSVNAGVRSMVLQEVEVMAEVGYYDVYDGDVTMKVGANYYFAPRWAAGVSFKKMDDADLTQVTARYTF</sequence>
<proteinExistence type="predicted"/>
<keyword evidence="5" id="KW-1185">Reference proteome</keyword>
<evidence type="ECO:0000256" key="1">
    <source>
        <dbReference type="ARBA" id="ARBA00022729"/>
    </source>
</evidence>
<organism evidence="4 5">
    <name type="scientific">Salinimonas sediminis</name>
    <dbReference type="NCBI Taxonomy" id="2303538"/>
    <lineage>
        <taxon>Bacteria</taxon>
        <taxon>Pseudomonadati</taxon>
        <taxon>Pseudomonadota</taxon>
        <taxon>Gammaproteobacteria</taxon>
        <taxon>Alteromonadales</taxon>
        <taxon>Alteromonadaceae</taxon>
        <taxon>Alteromonas/Salinimonas group</taxon>
        <taxon>Salinimonas</taxon>
    </lineage>
</organism>
<name>A0A346NHJ0_9ALTE</name>
<dbReference type="EMBL" id="CP031769">
    <property type="protein sequence ID" value="AXR04997.1"/>
    <property type="molecule type" value="Genomic_DNA"/>
</dbReference>
<gene>
    <name evidence="4" type="ORF">D0Y50_00605</name>
</gene>
<dbReference type="SUPFAM" id="SSF56925">
    <property type="entry name" value="OMPA-like"/>
    <property type="match status" value="1"/>
</dbReference>
<dbReference type="Proteomes" id="UP000262073">
    <property type="component" value="Chromosome"/>
</dbReference>
<feature type="signal peptide" evidence="2">
    <location>
        <begin position="1"/>
        <end position="22"/>
    </location>
</feature>
<evidence type="ECO:0000256" key="2">
    <source>
        <dbReference type="SAM" id="SignalP"/>
    </source>
</evidence>
<dbReference type="InterPro" id="IPR027385">
    <property type="entry name" value="Beta-barrel_OMP"/>
</dbReference>
<protein>
    <recommendedName>
        <fullName evidence="3">Outer membrane protein beta-barrel domain-containing protein</fullName>
    </recommendedName>
</protein>
<feature type="domain" description="Outer membrane protein beta-barrel" evidence="3">
    <location>
        <begin position="9"/>
        <end position="140"/>
    </location>
</feature>
<dbReference type="KEGG" id="salm:D0Y50_00605"/>